<dbReference type="Proteomes" id="UP000504636">
    <property type="component" value="Unplaced"/>
</dbReference>
<protein>
    <recommendedName>
        <fullName evidence="1">DUF7514 domain-containing protein</fullName>
    </recommendedName>
</protein>
<reference evidence="2 4" key="1">
    <citation type="journal article" date="2020" name="Stud. Mycol.">
        <title>101 Dothideomycetes genomes: a test case for predicting lifestyles and emergence of pathogens.</title>
        <authorList>
            <person name="Haridas S."/>
            <person name="Albert R."/>
            <person name="Binder M."/>
            <person name="Bloem J."/>
            <person name="Labutti K."/>
            <person name="Salamov A."/>
            <person name="Andreopoulos B."/>
            <person name="Baker S."/>
            <person name="Barry K."/>
            <person name="Bills G."/>
            <person name="Bluhm B."/>
            <person name="Cannon C."/>
            <person name="Castanera R."/>
            <person name="Culley D."/>
            <person name="Daum C."/>
            <person name="Ezra D."/>
            <person name="Gonzalez J."/>
            <person name="Henrissat B."/>
            <person name="Kuo A."/>
            <person name="Liang C."/>
            <person name="Lipzen A."/>
            <person name="Lutzoni F."/>
            <person name="Magnuson J."/>
            <person name="Mondo S."/>
            <person name="Nolan M."/>
            <person name="Ohm R."/>
            <person name="Pangilinan J."/>
            <person name="Park H.-J."/>
            <person name="Ramirez L."/>
            <person name="Alfaro M."/>
            <person name="Sun H."/>
            <person name="Tritt A."/>
            <person name="Yoshinaga Y."/>
            <person name="Zwiers L.-H."/>
            <person name="Turgeon B."/>
            <person name="Goodwin S."/>
            <person name="Spatafora J."/>
            <person name="Crous P."/>
            <person name="Grigoriev I."/>
        </authorList>
    </citation>
    <scope>NUCLEOTIDE SEQUENCE</scope>
    <source>
        <strain evidence="2 4">CBS 304.34</strain>
    </source>
</reference>
<sequence>MKPNGARPYLNAEMMGNLCTLMDIIDLHISPAEAQEMTLETMNKLYYVYFKLFCAGQEPYTYPRDGPDGNAPLITREGLRMWLLVRIIMDPDDAHRRLNALLAKKDHLFIDPFTEEEFAYPQIPRCAFPEKPVEELAATFRQIQPRWREERARIMSAARKGRAAASQSSLTSAQNSLAAADLNAARMRAQAIANAQEERRVYTSSSGNFKYSCTPGNF</sequence>
<dbReference type="RefSeq" id="XP_033576326.1">
    <property type="nucleotide sequence ID" value="XM_033713968.1"/>
</dbReference>
<accession>A0A6A6YKG7</accession>
<evidence type="ECO:0000313" key="2">
    <source>
        <dbReference type="EMBL" id="KAF2809362.1"/>
    </source>
</evidence>
<name>A0A6A6YKG7_9PEZI</name>
<evidence type="ECO:0000313" key="3">
    <source>
        <dbReference type="Proteomes" id="UP000504636"/>
    </source>
</evidence>
<proteinExistence type="predicted"/>
<keyword evidence="3" id="KW-1185">Reference proteome</keyword>
<dbReference type="OrthoDB" id="5354049at2759"/>
<dbReference type="InterPro" id="IPR055936">
    <property type="entry name" value="DUF7514"/>
</dbReference>
<dbReference type="Pfam" id="PF24355">
    <property type="entry name" value="DUF7514"/>
    <property type="match status" value="1"/>
</dbReference>
<dbReference type="EMBL" id="MU003701">
    <property type="protein sequence ID" value="KAF2809362.1"/>
    <property type="molecule type" value="Genomic_DNA"/>
</dbReference>
<dbReference type="GeneID" id="54454861"/>
<feature type="domain" description="DUF7514" evidence="1">
    <location>
        <begin position="68"/>
        <end position="141"/>
    </location>
</feature>
<organism evidence="2">
    <name type="scientific">Mytilinidion resinicola</name>
    <dbReference type="NCBI Taxonomy" id="574789"/>
    <lineage>
        <taxon>Eukaryota</taxon>
        <taxon>Fungi</taxon>
        <taxon>Dikarya</taxon>
        <taxon>Ascomycota</taxon>
        <taxon>Pezizomycotina</taxon>
        <taxon>Dothideomycetes</taxon>
        <taxon>Pleosporomycetidae</taxon>
        <taxon>Mytilinidiales</taxon>
        <taxon>Mytilinidiaceae</taxon>
        <taxon>Mytilinidion</taxon>
    </lineage>
</organism>
<reference evidence="4" key="3">
    <citation type="submission" date="2025-04" db="UniProtKB">
        <authorList>
            <consortium name="RefSeq"/>
        </authorList>
    </citation>
    <scope>IDENTIFICATION</scope>
    <source>
        <strain evidence="4">CBS 304.34</strain>
    </source>
</reference>
<dbReference type="AlphaFoldDB" id="A0A6A6YKG7"/>
<gene>
    <name evidence="2 4" type="ORF">BDZ99DRAFT_27791</name>
</gene>
<evidence type="ECO:0000313" key="4">
    <source>
        <dbReference type="RefSeq" id="XP_033576326.1"/>
    </source>
</evidence>
<evidence type="ECO:0000259" key="1">
    <source>
        <dbReference type="Pfam" id="PF24355"/>
    </source>
</evidence>
<reference evidence="4" key="2">
    <citation type="submission" date="2020-04" db="EMBL/GenBank/DDBJ databases">
        <authorList>
            <consortium name="NCBI Genome Project"/>
        </authorList>
    </citation>
    <scope>NUCLEOTIDE SEQUENCE</scope>
    <source>
        <strain evidence="4">CBS 304.34</strain>
    </source>
</reference>